<reference evidence="3 4" key="1">
    <citation type="submission" date="2020-11" db="EMBL/GenBank/DDBJ databases">
        <title>genome sequence of strain KACC 18849.</title>
        <authorList>
            <person name="Gao J."/>
            <person name="Zhang X."/>
        </authorList>
    </citation>
    <scope>NUCLEOTIDE SEQUENCE [LARGE SCALE GENOMIC DNA]</scope>
    <source>
        <strain evidence="3 4">KACC 18849</strain>
    </source>
</reference>
<dbReference type="EMBL" id="JADWOX010000016">
    <property type="protein sequence ID" value="MBI1685897.1"/>
    <property type="molecule type" value="Genomic_DNA"/>
</dbReference>
<proteinExistence type="predicted"/>
<accession>A0ABS0T4X8</accession>
<evidence type="ECO:0000313" key="4">
    <source>
        <dbReference type="Proteomes" id="UP000639859"/>
    </source>
</evidence>
<feature type="chain" id="PRO_5045408090" evidence="2">
    <location>
        <begin position="20"/>
        <end position="187"/>
    </location>
</feature>
<feature type="region of interest" description="Disordered" evidence="1">
    <location>
        <begin position="132"/>
        <end position="159"/>
    </location>
</feature>
<evidence type="ECO:0000313" key="3">
    <source>
        <dbReference type="EMBL" id="MBI1685897.1"/>
    </source>
</evidence>
<protein>
    <submittedName>
        <fullName evidence="3">Uncharacterized protein</fullName>
    </submittedName>
</protein>
<evidence type="ECO:0000256" key="1">
    <source>
        <dbReference type="SAM" id="MobiDB-lite"/>
    </source>
</evidence>
<keyword evidence="4" id="KW-1185">Reference proteome</keyword>
<gene>
    <name evidence="3" type="ORF">I4Q42_19690</name>
</gene>
<dbReference type="Proteomes" id="UP000639859">
    <property type="component" value="Unassembled WGS sequence"/>
</dbReference>
<feature type="compositionally biased region" description="Pro residues" evidence="1">
    <location>
        <begin position="71"/>
        <end position="85"/>
    </location>
</feature>
<sequence>MLVASILFHAALLAALAHYKAPPPRRDEKPPLEVSLISPSRSQRDARPAERSPQTPRPHVAPQVPATPATVAPPAPVGPAAPAPSPAGTGEDAIAARVRQALGGRRGCERAGLTREARERCQAQQWAGVAPADPRLNLDPTGRFARAPEPFLSRRPKDGCRARLTGDADGMGNDSNARAGVTCVVPF</sequence>
<comment type="caution">
    <text evidence="3">The sequence shown here is derived from an EMBL/GenBank/DDBJ whole genome shotgun (WGS) entry which is preliminary data.</text>
</comment>
<name>A0ABS0T4X8_9CAUL</name>
<dbReference type="RefSeq" id="WP_198577796.1">
    <property type="nucleotide sequence ID" value="NZ_JADWOX010000016.1"/>
</dbReference>
<keyword evidence="2" id="KW-0732">Signal</keyword>
<organism evidence="3 4">
    <name type="scientific">Caulobacter hibisci</name>
    <dbReference type="NCBI Taxonomy" id="2035993"/>
    <lineage>
        <taxon>Bacteria</taxon>
        <taxon>Pseudomonadati</taxon>
        <taxon>Pseudomonadota</taxon>
        <taxon>Alphaproteobacteria</taxon>
        <taxon>Caulobacterales</taxon>
        <taxon>Caulobacteraceae</taxon>
        <taxon>Caulobacter</taxon>
    </lineage>
</organism>
<feature type="signal peptide" evidence="2">
    <location>
        <begin position="1"/>
        <end position="19"/>
    </location>
</feature>
<feature type="region of interest" description="Disordered" evidence="1">
    <location>
        <begin position="21"/>
        <end position="92"/>
    </location>
</feature>
<feature type="compositionally biased region" description="Low complexity" evidence="1">
    <location>
        <begin position="61"/>
        <end position="70"/>
    </location>
</feature>
<evidence type="ECO:0000256" key="2">
    <source>
        <dbReference type="SAM" id="SignalP"/>
    </source>
</evidence>